<accession>Q0W8T8</accession>
<evidence type="ECO:0000313" key="2">
    <source>
        <dbReference type="Proteomes" id="UP000000663"/>
    </source>
</evidence>
<dbReference type="eggNOG" id="arCOG11121">
    <property type="taxonomic scope" value="Archaea"/>
</dbReference>
<dbReference type="STRING" id="351160.LRC207"/>
<name>Q0W8T8_METAR</name>
<dbReference type="Proteomes" id="UP000000663">
    <property type="component" value="Chromosome"/>
</dbReference>
<dbReference type="AlphaFoldDB" id="Q0W8T8"/>
<evidence type="ECO:0000313" key="1">
    <source>
        <dbReference type="EMBL" id="CAJ35205.1"/>
    </source>
</evidence>
<reference evidence="1 2" key="1">
    <citation type="journal article" date="2006" name="Science">
        <title>Genome of rice cluster I archaea -- the key methane producers in the rice rhizosphere.</title>
        <authorList>
            <person name="Erkel C."/>
            <person name="Kube M."/>
            <person name="Reinhardt R."/>
            <person name="Liesack W."/>
        </authorList>
    </citation>
    <scope>NUCLEOTIDE SEQUENCE [LARGE SCALE GENOMIC DNA]</scope>
    <source>
        <strain evidence="2">DSM 22066 / NBRC 105507 / MRE50</strain>
    </source>
</reference>
<dbReference type="KEGG" id="rci:LRC207"/>
<keyword evidence="2" id="KW-1185">Reference proteome</keyword>
<dbReference type="EMBL" id="AM114193">
    <property type="protein sequence ID" value="CAJ35205.1"/>
    <property type="molecule type" value="Genomic_DNA"/>
</dbReference>
<sequence>MLINLQVNHYYGLRGSLMMRVVIINIVLALALACITQAASAEIAVPINIGIPYVVGPGFTLAAPFSQGSYIINAFNTSTQAYTGIKSLSISLAPADAGSGRGLFAVSPAISQASTETMVLDRSYFFNDYVSTA</sequence>
<gene>
    <name evidence="1" type="ORF">LRC207</name>
</gene>
<proteinExistence type="predicted"/>
<organism evidence="1 2">
    <name type="scientific">Methanocella arvoryzae (strain DSM 22066 / NBRC 105507 / MRE50)</name>
    <dbReference type="NCBI Taxonomy" id="351160"/>
    <lineage>
        <taxon>Archaea</taxon>
        <taxon>Methanobacteriati</taxon>
        <taxon>Methanobacteriota</taxon>
        <taxon>Stenosarchaea group</taxon>
        <taxon>Methanomicrobia</taxon>
        <taxon>Methanocellales</taxon>
        <taxon>Methanocellaceae</taxon>
        <taxon>Methanocella</taxon>
    </lineage>
</organism>
<protein>
    <submittedName>
        <fullName evidence="1">Uncharacterized protein</fullName>
    </submittedName>
</protein>